<protein>
    <submittedName>
        <fullName evidence="2">Zinc finger protein 385D-like isoform X3</fullName>
    </submittedName>
</protein>
<organism evidence="2 3">
    <name type="scientific">Lates japonicus</name>
    <name type="common">Japanese lates</name>
    <dbReference type="NCBI Taxonomy" id="270547"/>
    <lineage>
        <taxon>Eukaryota</taxon>
        <taxon>Metazoa</taxon>
        <taxon>Chordata</taxon>
        <taxon>Craniata</taxon>
        <taxon>Vertebrata</taxon>
        <taxon>Euteleostomi</taxon>
        <taxon>Actinopterygii</taxon>
        <taxon>Neopterygii</taxon>
        <taxon>Teleostei</taxon>
        <taxon>Neoteleostei</taxon>
        <taxon>Acanthomorphata</taxon>
        <taxon>Carangaria</taxon>
        <taxon>Carangaria incertae sedis</taxon>
        <taxon>Centropomidae</taxon>
        <taxon>Lates</taxon>
    </lineage>
</organism>
<dbReference type="AlphaFoldDB" id="A0AAD3NNN8"/>
<feature type="non-terminal residue" evidence="2">
    <location>
        <position position="165"/>
    </location>
</feature>
<feature type="region of interest" description="Disordered" evidence="1">
    <location>
        <begin position="129"/>
        <end position="165"/>
    </location>
</feature>
<evidence type="ECO:0000256" key="1">
    <source>
        <dbReference type="SAM" id="MobiDB-lite"/>
    </source>
</evidence>
<comment type="caution">
    <text evidence="2">The sequence shown here is derived from an EMBL/GenBank/DDBJ whole genome shotgun (WGS) entry which is preliminary data.</text>
</comment>
<name>A0AAD3NNN8_LATJO</name>
<evidence type="ECO:0000313" key="2">
    <source>
        <dbReference type="EMBL" id="GLD75234.1"/>
    </source>
</evidence>
<accession>A0AAD3NNN8</accession>
<gene>
    <name evidence="2" type="ORF">AKAME5_002656700</name>
</gene>
<sequence length="165" mass="18356">MYLITCVTVSVGGVNYLVVSTKSLLNTEVLCNVNKPDMKLDPLRRDTGNVCHSVLPPPARPMLCRTQPSLEPKPLLPFHLLPGFTDPFCHLRRNQGAFISHTYQAVERQRRPETALVLAAVLVLRDTGERAQGRRHGATPEEETEKKAKSSLLLPLQGTKHKAML</sequence>
<proteinExistence type="predicted"/>
<dbReference type="Proteomes" id="UP001279410">
    <property type="component" value="Unassembled WGS sequence"/>
</dbReference>
<dbReference type="EMBL" id="BRZM01002798">
    <property type="protein sequence ID" value="GLD75234.1"/>
    <property type="molecule type" value="Genomic_DNA"/>
</dbReference>
<keyword evidence="3" id="KW-1185">Reference proteome</keyword>
<evidence type="ECO:0000313" key="3">
    <source>
        <dbReference type="Proteomes" id="UP001279410"/>
    </source>
</evidence>
<reference evidence="2" key="1">
    <citation type="submission" date="2022-08" db="EMBL/GenBank/DDBJ databases">
        <title>Genome sequencing of akame (Lates japonicus).</title>
        <authorList>
            <person name="Hashiguchi Y."/>
            <person name="Takahashi H."/>
        </authorList>
    </citation>
    <scope>NUCLEOTIDE SEQUENCE</scope>
    <source>
        <strain evidence="2">Kochi</strain>
    </source>
</reference>